<sequence length="293" mass="32412">MTVNSLSCCFCSSFGSPSWISQGKKTQLQISSSRKRNELFNGTWIPSRSPNWLREKQYGNFHYASNCTAVFRNQPEPEPPSRPDRTEPSRKPPAPIPTVYMGDTQMDIYSRLAKDRILLLGRAVDDEVANALVAQMLFLANEDPSKDITLYINSPGGSVSAGLAVYDTMQFIPCDVSTVCFGTAASMAAFLLGAGTKGKRKSLPNARIMIHQPLGGAQGQAADIEIQAREILFIKSLLNTYMADYTGKPLEKIEQDTDRDFFMTPEEALEYGMIDEVIQTKKVLAKPQKPALL</sequence>
<dbReference type="NCBIfam" id="NF009205">
    <property type="entry name" value="PRK12553.1"/>
    <property type="match status" value="1"/>
</dbReference>
<dbReference type="InterPro" id="IPR018215">
    <property type="entry name" value="ClpP_Ser_AS"/>
</dbReference>
<feature type="compositionally biased region" description="Basic and acidic residues" evidence="10">
    <location>
        <begin position="79"/>
        <end position="90"/>
    </location>
</feature>
<dbReference type="Gene3D" id="3.90.226.10">
    <property type="entry name" value="2-enoyl-CoA Hydratase, Chain A, domain 1"/>
    <property type="match status" value="1"/>
</dbReference>
<proteinExistence type="inferred from homology"/>
<dbReference type="EMBL" id="KB454537">
    <property type="protein sequence ID" value="EME27116.1"/>
    <property type="molecule type" value="Genomic_DNA"/>
</dbReference>
<dbReference type="GO" id="GO:0009368">
    <property type="term" value="C:endopeptidase Clp complex"/>
    <property type="evidence" value="ECO:0007669"/>
    <property type="project" value="TreeGrafter"/>
</dbReference>
<keyword evidence="5 8" id="KW-0720">Serine protease</keyword>
<dbReference type="GeneID" id="17086050"/>
<evidence type="ECO:0000256" key="9">
    <source>
        <dbReference type="RuleBase" id="RU003567"/>
    </source>
</evidence>
<evidence type="ECO:0000256" key="5">
    <source>
        <dbReference type="ARBA" id="ARBA00022825"/>
    </source>
</evidence>
<dbReference type="RefSeq" id="XP_005703636.1">
    <property type="nucleotide sequence ID" value="XM_005703579.1"/>
</dbReference>
<dbReference type="GO" id="GO:0051117">
    <property type="term" value="F:ATPase binding"/>
    <property type="evidence" value="ECO:0007669"/>
    <property type="project" value="TreeGrafter"/>
</dbReference>
<dbReference type="GO" id="GO:0004176">
    <property type="term" value="F:ATP-dependent peptidase activity"/>
    <property type="evidence" value="ECO:0007669"/>
    <property type="project" value="InterPro"/>
</dbReference>
<keyword evidence="12" id="KW-1185">Reference proteome</keyword>
<feature type="active site" evidence="6">
    <location>
        <position position="186"/>
    </location>
</feature>
<dbReference type="Proteomes" id="UP000030680">
    <property type="component" value="Unassembled WGS sequence"/>
</dbReference>
<dbReference type="eggNOG" id="KOG0840">
    <property type="taxonomic scope" value="Eukaryota"/>
</dbReference>
<dbReference type="Pfam" id="PF00574">
    <property type="entry name" value="CLP_protease"/>
    <property type="match status" value="1"/>
</dbReference>
<dbReference type="GO" id="GO:0006515">
    <property type="term" value="P:protein quality control for misfolded or incompletely synthesized proteins"/>
    <property type="evidence" value="ECO:0007669"/>
    <property type="project" value="TreeGrafter"/>
</dbReference>
<organism evidence="11 12">
    <name type="scientific">Galdieria sulphuraria</name>
    <name type="common">Red alga</name>
    <dbReference type="NCBI Taxonomy" id="130081"/>
    <lineage>
        <taxon>Eukaryota</taxon>
        <taxon>Rhodophyta</taxon>
        <taxon>Bangiophyceae</taxon>
        <taxon>Galdieriales</taxon>
        <taxon>Galdieriaceae</taxon>
        <taxon>Galdieria</taxon>
    </lineage>
</organism>
<evidence type="ECO:0000313" key="11">
    <source>
        <dbReference type="EMBL" id="EME27116.1"/>
    </source>
</evidence>
<dbReference type="GO" id="GO:0004252">
    <property type="term" value="F:serine-type endopeptidase activity"/>
    <property type="evidence" value="ECO:0007669"/>
    <property type="project" value="UniProtKB-EC"/>
</dbReference>
<dbReference type="InterPro" id="IPR023562">
    <property type="entry name" value="ClpP/TepA"/>
</dbReference>
<protein>
    <recommendedName>
        <fullName evidence="9">ATP-dependent Clp protease proteolytic subunit</fullName>
        <ecNumber evidence="8">3.4.21.92</ecNumber>
    </recommendedName>
</protein>
<dbReference type="EC" id="3.4.21.92" evidence="8"/>
<dbReference type="OMA" id="TYIAEYC"/>
<evidence type="ECO:0000256" key="6">
    <source>
        <dbReference type="PROSITE-ProRule" id="PRU10085"/>
    </source>
</evidence>
<gene>
    <name evidence="11" type="ORF">Gasu_53360</name>
</gene>
<dbReference type="STRING" id="130081.M2VV76"/>
<accession>M2VV76</accession>
<evidence type="ECO:0000256" key="3">
    <source>
        <dbReference type="ARBA" id="ARBA00022670"/>
    </source>
</evidence>
<dbReference type="PANTHER" id="PTHR10381">
    <property type="entry name" value="ATP-DEPENDENT CLP PROTEASE PROTEOLYTIC SUBUNIT"/>
    <property type="match status" value="1"/>
</dbReference>
<evidence type="ECO:0000256" key="2">
    <source>
        <dbReference type="ARBA" id="ARBA00022640"/>
    </source>
</evidence>
<dbReference type="SUPFAM" id="SSF52096">
    <property type="entry name" value="ClpP/crotonase"/>
    <property type="match status" value="1"/>
</dbReference>
<dbReference type="HAMAP" id="MF_00444">
    <property type="entry name" value="ClpP"/>
    <property type="match status" value="1"/>
</dbReference>
<dbReference type="InterPro" id="IPR033135">
    <property type="entry name" value="ClpP_His_AS"/>
</dbReference>
<reference evidence="12" key="1">
    <citation type="journal article" date="2013" name="Science">
        <title>Gene transfer from bacteria and archaea facilitated evolution of an extremophilic eukaryote.</title>
        <authorList>
            <person name="Schonknecht G."/>
            <person name="Chen W.H."/>
            <person name="Ternes C.M."/>
            <person name="Barbier G.G."/>
            <person name="Shrestha R.P."/>
            <person name="Stanke M."/>
            <person name="Brautigam A."/>
            <person name="Baker B.J."/>
            <person name="Banfield J.F."/>
            <person name="Garavito R.M."/>
            <person name="Carr K."/>
            <person name="Wilkerson C."/>
            <person name="Rensing S.A."/>
            <person name="Gagneul D."/>
            <person name="Dickenson N.E."/>
            <person name="Oesterhelt C."/>
            <person name="Lercher M.J."/>
            <person name="Weber A.P."/>
        </authorList>
    </citation>
    <scope>NUCLEOTIDE SEQUENCE [LARGE SCALE GENOMIC DNA]</scope>
    <source>
        <strain evidence="12">074W</strain>
    </source>
</reference>
<evidence type="ECO:0000313" key="12">
    <source>
        <dbReference type="Proteomes" id="UP000030680"/>
    </source>
</evidence>
<dbReference type="Gramene" id="EME27116">
    <property type="protein sequence ID" value="EME27116"/>
    <property type="gene ID" value="Gasu_53360"/>
</dbReference>
<evidence type="ECO:0000256" key="4">
    <source>
        <dbReference type="ARBA" id="ARBA00022801"/>
    </source>
</evidence>
<dbReference type="CDD" id="cd07017">
    <property type="entry name" value="S14_ClpP_2"/>
    <property type="match status" value="1"/>
</dbReference>
<dbReference type="InterPro" id="IPR001907">
    <property type="entry name" value="ClpP"/>
</dbReference>
<evidence type="ECO:0000256" key="7">
    <source>
        <dbReference type="PROSITE-ProRule" id="PRU10086"/>
    </source>
</evidence>
<dbReference type="NCBIfam" id="NF001368">
    <property type="entry name" value="PRK00277.1"/>
    <property type="match status" value="1"/>
</dbReference>
<dbReference type="OrthoDB" id="2017408at2759"/>
<dbReference type="InterPro" id="IPR029045">
    <property type="entry name" value="ClpP/crotonase-like_dom_sf"/>
</dbReference>
<dbReference type="PANTHER" id="PTHR10381:SF15">
    <property type="entry name" value="CHLOROPLASTIC ATP-DEPENDENT CLP PROTEASE PROTEOLYTIC SUBUNIT 1"/>
    <property type="match status" value="1"/>
</dbReference>
<comment type="similarity">
    <text evidence="1 9">Belongs to the peptidase S14 family.</text>
</comment>
<keyword evidence="2" id="KW-0934">Plastid</keyword>
<dbReference type="PROSITE" id="PS00381">
    <property type="entry name" value="CLP_PROTEASE_SER"/>
    <property type="match status" value="1"/>
</dbReference>
<feature type="active site" evidence="7">
    <location>
        <position position="211"/>
    </location>
</feature>
<dbReference type="FunFam" id="3.90.226.10:FF:000001">
    <property type="entry name" value="ATP-dependent Clp protease proteolytic subunit"/>
    <property type="match status" value="1"/>
</dbReference>
<dbReference type="PROSITE" id="PS00382">
    <property type="entry name" value="CLP_PROTEASE_HIS"/>
    <property type="match status" value="1"/>
</dbReference>
<feature type="region of interest" description="Disordered" evidence="10">
    <location>
        <begin position="72"/>
        <end position="97"/>
    </location>
</feature>
<name>M2VV76_GALSU</name>
<dbReference type="KEGG" id="gsl:Gasu_53360"/>
<keyword evidence="4 8" id="KW-0378">Hydrolase</keyword>
<evidence type="ECO:0000256" key="10">
    <source>
        <dbReference type="SAM" id="MobiDB-lite"/>
    </source>
</evidence>
<evidence type="ECO:0000256" key="8">
    <source>
        <dbReference type="RuleBase" id="RU000549"/>
    </source>
</evidence>
<keyword evidence="3 8" id="KW-0645">Protease</keyword>
<evidence type="ECO:0000256" key="1">
    <source>
        <dbReference type="ARBA" id="ARBA00007039"/>
    </source>
</evidence>
<dbReference type="PRINTS" id="PR00127">
    <property type="entry name" value="CLPPROTEASEP"/>
</dbReference>
<dbReference type="AlphaFoldDB" id="M2VV76"/>